<feature type="domain" description="Alpha-galactosidase NEW3" evidence="3">
    <location>
        <begin position="39"/>
        <end position="116"/>
    </location>
</feature>
<gene>
    <name evidence="4" type="ORF">H8S33_07105</name>
</gene>
<proteinExistence type="predicted"/>
<evidence type="ECO:0000259" key="3">
    <source>
        <dbReference type="Pfam" id="PF10633"/>
    </source>
</evidence>
<reference evidence="4" key="1">
    <citation type="submission" date="2020-08" db="EMBL/GenBank/DDBJ databases">
        <title>Genome public.</title>
        <authorList>
            <person name="Liu C."/>
            <person name="Sun Q."/>
        </authorList>
    </citation>
    <scope>NUCLEOTIDE SEQUENCE</scope>
    <source>
        <strain evidence="4">BX22</strain>
    </source>
</reference>
<evidence type="ECO:0000313" key="5">
    <source>
        <dbReference type="Proteomes" id="UP000637359"/>
    </source>
</evidence>
<dbReference type="EMBL" id="JACOOL010000004">
    <property type="protein sequence ID" value="MBC5636590.1"/>
    <property type="molecule type" value="Genomic_DNA"/>
</dbReference>
<evidence type="ECO:0000256" key="1">
    <source>
        <dbReference type="SAM" id="Phobius"/>
    </source>
</evidence>
<keyword evidence="5" id="KW-1185">Reference proteome</keyword>
<dbReference type="PANTHER" id="PTHR39198:SF1">
    <property type="entry name" value="ALPHA-GALACTOSIDASE NEW3 DOMAIN-CONTAINING PROTEIN"/>
    <property type="match status" value="1"/>
</dbReference>
<organism evidence="4 5">
    <name type="scientific">Ornithinibacillus hominis</name>
    <dbReference type="NCBI Taxonomy" id="2763055"/>
    <lineage>
        <taxon>Bacteria</taxon>
        <taxon>Bacillati</taxon>
        <taxon>Bacillota</taxon>
        <taxon>Bacilli</taxon>
        <taxon>Bacillales</taxon>
        <taxon>Bacillaceae</taxon>
        <taxon>Ornithinibacillus</taxon>
    </lineage>
</organism>
<keyword evidence="2" id="KW-0732">Signal</keyword>
<protein>
    <recommendedName>
        <fullName evidence="3">Alpha-galactosidase NEW3 domain-containing protein</fullName>
    </recommendedName>
</protein>
<feature type="chain" id="PRO_5036850349" description="Alpha-galactosidase NEW3 domain-containing protein" evidence="2">
    <location>
        <begin position="26"/>
        <end position="380"/>
    </location>
</feature>
<evidence type="ECO:0000256" key="2">
    <source>
        <dbReference type="SAM" id="SignalP"/>
    </source>
</evidence>
<dbReference type="RefSeq" id="WP_186869294.1">
    <property type="nucleotide sequence ID" value="NZ_JACOOL010000004.1"/>
</dbReference>
<keyword evidence="1" id="KW-1133">Transmembrane helix</keyword>
<feature type="transmembrane region" description="Helical" evidence="1">
    <location>
        <begin position="354"/>
        <end position="374"/>
    </location>
</feature>
<dbReference type="Proteomes" id="UP000637359">
    <property type="component" value="Unassembled WGS sequence"/>
</dbReference>
<dbReference type="AlphaFoldDB" id="A0A923RHH9"/>
<dbReference type="InterPro" id="IPR013783">
    <property type="entry name" value="Ig-like_fold"/>
</dbReference>
<evidence type="ECO:0000313" key="4">
    <source>
        <dbReference type="EMBL" id="MBC5636590.1"/>
    </source>
</evidence>
<keyword evidence="1" id="KW-0812">Transmembrane</keyword>
<feature type="signal peptide" evidence="2">
    <location>
        <begin position="1"/>
        <end position="25"/>
    </location>
</feature>
<accession>A0A923RHH9</accession>
<dbReference type="Pfam" id="PF10633">
    <property type="entry name" value="NPCBM_assoc"/>
    <property type="match status" value="2"/>
</dbReference>
<sequence length="380" mass="40770">MLKKMFYSLLAVVLGGMLLTSTVYAEVSVYTPYTGLSVSPGEDIEYNVSIINSGSSIENVSFGMKGLPKDWEYQITANGTSIEQLSIRPNDEQDIRLVVTVPLQVDKGTYEFDLVADGSSTSTLGLVVNVTEKGTFKTNFTIDQPNMQGHTDSTFEYNTTLKNQTAEEQHYSLTSKAPNGWITEFKVDGKAVTSVTLEPNEEKKIEIVVTPANNAKSDTYKIPVSAQSGGTSSEIELEAVITGTYGLTLTTPDGVLSDDITAGGDTVVDLVVENTGSVDLTDINLKSTTPPKWEVEFDTDTISTLKAGENATVKATLKAPKDAIAGDYVTTFSASSAEASSDANFRISVKTSTAWGFAGFGIILVVVGGLYSIVRKYGRR</sequence>
<dbReference type="InterPro" id="IPR018905">
    <property type="entry name" value="A-galactase_NEW3"/>
</dbReference>
<feature type="domain" description="Alpha-galactosidase NEW3" evidence="3">
    <location>
        <begin position="260"/>
        <end position="335"/>
    </location>
</feature>
<dbReference type="PANTHER" id="PTHR39198">
    <property type="entry name" value="HYPOTHETICAL MEMBRANE PROTEIN, CONSERVED"/>
    <property type="match status" value="1"/>
</dbReference>
<keyword evidence="1" id="KW-0472">Membrane</keyword>
<comment type="caution">
    <text evidence="4">The sequence shown here is derived from an EMBL/GenBank/DDBJ whole genome shotgun (WGS) entry which is preliminary data.</text>
</comment>
<name>A0A923RHH9_9BACI</name>
<dbReference type="Gene3D" id="2.60.40.10">
    <property type="entry name" value="Immunoglobulins"/>
    <property type="match status" value="3"/>
</dbReference>